<dbReference type="PANTHER" id="PTHR10778:SF8">
    <property type="entry name" value="ADENOSINE 3'-PHOSPHO 5'-PHOSPHOSULFATE TRANSPORTER 2"/>
    <property type="match status" value="1"/>
</dbReference>
<feature type="transmembrane region" description="Helical" evidence="8">
    <location>
        <begin position="84"/>
        <end position="103"/>
    </location>
</feature>
<evidence type="ECO:0000256" key="8">
    <source>
        <dbReference type="SAM" id="Phobius"/>
    </source>
</evidence>
<name>A0ABP0FCI8_CLALP</name>
<evidence type="ECO:0000313" key="9">
    <source>
        <dbReference type="EMBL" id="CAK8676144.1"/>
    </source>
</evidence>
<keyword evidence="4 8" id="KW-0812">Transmembrane</keyword>
<feature type="transmembrane region" description="Helical" evidence="8">
    <location>
        <begin position="269"/>
        <end position="288"/>
    </location>
</feature>
<keyword evidence="5 8" id="KW-1133">Transmembrane helix</keyword>
<feature type="transmembrane region" description="Helical" evidence="8">
    <location>
        <begin position="295"/>
        <end position="319"/>
    </location>
</feature>
<feature type="transmembrane region" description="Helical" evidence="8">
    <location>
        <begin position="196"/>
        <end position="216"/>
    </location>
</feature>
<proteinExistence type="inferred from homology"/>
<keyword evidence="6 8" id="KW-0472">Membrane</keyword>
<feature type="transmembrane region" description="Helical" evidence="8">
    <location>
        <begin position="325"/>
        <end position="342"/>
    </location>
</feature>
<evidence type="ECO:0000256" key="7">
    <source>
        <dbReference type="ARBA" id="ARBA00039669"/>
    </source>
</evidence>
<comment type="caution">
    <text evidence="9">The sequence shown here is derived from an EMBL/GenBank/DDBJ whole genome shotgun (WGS) entry which is preliminary data.</text>
</comment>
<reference evidence="9 10" key="1">
    <citation type="submission" date="2024-02" db="EMBL/GenBank/DDBJ databases">
        <authorList>
            <person name="Daric V."/>
            <person name="Darras S."/>
        </authorList>
    </citation>
    <scope>NUCLEOTIDE SEQUENCE [LARGE SCALE GENOMIC DNA]</scope>
</reference>
<dbReference type="Pfam" id="PF08449">
    <property type="entry name" value="UAA"/>
    <property type="match status" value="1"/>
</dbReference>
<comment type="similarity">
    <text evidence="2">Belongs to the nucleotide-sugar transporter family. SLC35B subfamily.</text>
</comment>
<keyword evidence="3" id="KW-0813">Transport</keyword>
<gene>
    <name evidence="9" type="ORF">CVLEPA_LOCUS5629</name>
</gene>
<feature type="transmembrane region" description="Helical" evidence="8">
    <location>
        <begin position="52"/>
        <end position="70"/>
    </location>
</feature>
<dbReference type="Proteomes" id="UP001642483">
    <property type="component" value="Unassembled WGS sequence"/>
</dbReference>
<dbReference type="PANTHER" id="PTHR10778">
    <property type="entry name" value="SOLUTE CARRIER FAMILY 35 MEMBER B"/>
    <property type="match status" value="1"/>
</dbReference>
<evidence type="ECO:0000256" key="3">
    <source>
        <dbReference type="ARBA" id="ARBA00022448"/>
    </source>
</evidence>
<protein>
    <recommendedName>
        <fullName evidence="7">Adenosine 3'-phospho 5'-phosphosulfate transporter 2</fullName>
    </recommendedName>
</protein>
<evidence type="ECO:0000256" key="6">
    <source>
        <dbReference type="ARBA" id="ARBA00023136"/>
    </source>
</evidence>
<dbReference type="EMBL" id="CAWYQH010000024">
    <property type="protein sequence ID" value="CAK8676144.1"/>
    <property type="molecule type" value="Genomic_DNA"/>
</dbReference>
<dbReference type="InterPro" id="IPR013657">
    <property type="entry name" value="SCL35B1-4/HUT1"/>
</dbReference>
<evidence type="ECO:0000256" key="5">
    <source>
        <dbReference type="ARBA" id="ARBA00022989"/>
    </source>
</evidence>
<feature type="transmembrane region" description="Helical" evidence="8">
    <location>
        <begin position="236"/>
        <end position="257"/>
    </location>
</feature>
<keyword evidence="10" id="KW-1185">Reference proteome</keyword>
<evidence type="ECO:0000313" key="10">
    <source>
        <dbReference type="Proteomes" id="UP001642483"/>
    </source>
</evidence>
<feature type="transmembrane region" description="Helical" evidence="8">
    <location>
        <begin position="115"/>
        <end position="135"/>
    </location>
</feature>
<feature type="transmembrane region" description="Helical" evidence="8">
    <location>
        <begin position="171"/>
        <end position="190"/>
    </location>
</feature>
<evidence type="ECO:0000256" key="1">
    <source>
        <dbReference type="ARBA" id="ARBA00004141"/>
    </source>
</evidence>
<accession>A0ABP0FCI8</accession>
<organism evidence="9 10">
    <name type="scientific">Clavelina lepadiformis</name>
    <name type="common">Light-bulb sea squirt</name>
    <name type="synonym">Ascidia lepadiformis</name>
    <dbReference type="NCBI Taxonomy" id="159417"/>
    <lineage>
        <taxon>Eukaryota</taxon>
        <taxon>Metazoa</taxon>
        <taxon>Chordata</taxon>
        <taxon>Tunicata</taxon>
        <taxon>Ascidiacea</taxon>
        <taxon>Aplousobranchia</taxon>
        <taxon>Clavelinidae</taxon>
        <taxon>Clavelina</taxon>
    </lineage>
</organism>
<evidence type="ECO:0000256" key="4">
    <source>
        <dbReference type="ARBA" id="ARBA00022692"/>
    </source>
</evidence>
<evidence type="ECO:0000256" key="2">
    <source>
        <dbReference type="ARBA" id="ARBA00010694"/>
    </source>
</evidence>
<sequence>MTTNVYHGSLHGKIGYPTIVSLPEDSKEYQTSEPNTTTRVFGLDIGRLSKPLQLFVCTFLVFSLFVLYGYCQEWLYITDGFEEFNVYVTVVQFGFYSIFGVIERKVQASEIERKVPLQTYALLAFLTIGTMGLSNTSLKYLNYPTQVIFKSSKLIPVMIGGVIIQGKVYSILDICSCALMTIGLAFFTYADQTVSPNFNVTGIVLICLALCADAAIGNVQEKVMKQHHASNAEMVLYSYGIGFLILCVLHIVYGGVLQFGHFLLKNPKVLHILFIFSLAGYIGIQFVLHLVRTFGALLAVTVTTCRKAVTMVLSFLLFAKPFTMQYVWSGLLVLLGILLNVYSKNKSKIHALFQGSSKRSKDNIV</sequence>
<comment type="subcellular location">
    <subcellularLocation>
        <location evidence="1">Membrane</location>
        <topology evidence="1">Multi-pass membrane protein</topology>
    </subcellularLocation>
</comment>